<comment type="caution">
    <text evidence="1">The sequence shown here is derived from an EMBL/GenBank/DDBJ whole genome shotgun (WGS) entry which is preliminary data.</text>
</comment>
<proteinExistence type="predicted"/>
<sequence>MSGPRLYSEEEVTHQAYDIFLELAPNNLSEQDVEDFNQYREELGFIEEGEPDDQWQDFVALEIEPELFVQVLVGLEFESDDVLFAKILISRDKDAPFCHILWKETEHAE</sequence>
<dbReference type="PIRSF" id="PIRSF004916">
    <property type="entry name" value="UCP004916"/>
    <property type="match status" value="1"/>
</dbReference>
<name>A0A510Y0P4_9GAMM</name>
<dbReference type="InterPro" id="IPR007376">
    <property type="entry name" value="dsDNA_mimic_put"/>
</dbReference>
<dbReference type="OrthoDB" id="5677388at2"/>
<dbReference type="NCBIfam" id="NF003469">
    <property type="entry name" value="PRK05094.1"/>
    <property type="match status" value="1"/>
</dbReference>
<dbReference type="EMBL" id="BJUM01000035">
    <property type="protein sequence ID" value="GEK56247.1"/>
    <property type="molecule type" value="Genomic_DNA"/>
</dbReference>
<keyword evidence="2" id="KW-1185">Reference proteome</keyword>
<dbReference type="Proteomes" id="UP000321419">
    <property type="component" value="Unassembled WGS sequence"/>
</dbReference>
<evidence type="ECO:0000313" key="1">
    <source>
        <dbReference type="EMBL" id="GEK56247.1"/>
    </source>
</evidence>
<reference evidence="1 2" key="1">
    <citation type="submission" date="2019-07" db="EMBL/GenBank/DDBJ databases">
        <title>Whole genome shotgun sequence of Pseudoalteromonas espejiana NBRC 102222.</title>
        <authorList>
            <person name="Hosoyama A."/>
            <person name="Uohara A."/>
            <person name="Ohji S."/>
            <person name="Ichikawa N."/>
        </authorList>
    </citation>
    <scope>NUCLEOTIDE SEQUENCE [LARGE SCALE GENOMIC DNA]</scope>
    <source>
        <strain evidence="1 2">NBRC 102222</strain>
    </source>
</reference>
<dbReference type="InterPro" id="IPR036763">
    <property type="entry name" value="Put_dsDNA_mimic_sf"/>
</dbReference>
<dbReference type="SUPFAM" id="SSF102816">
    <property type="entry name" value="Putative dsDNA mimic"/>
    <property type="match status" value="1"/>
</dbReference>
<dbReference type="AlphaFoldDB" id="A0A510Y0P4"/>
<gene>
    <name evidence="1" type="ORF">PES01_30920</name>
</gene>
<dbReference type="Gene3D" id="3.10.450.140">
    <property type="entry name" value="dsDNA mimic, putative"/>
    <property type="match status" value="1"/>
</dbReference>
<accession>A0A510Y0P4</accession>
<protein>
    <submittedName>
        <fullName evidence="1">UPF0263 protein</fullName>
    </submittedName>
</protein>
<organism evidence="1 2">
    <name type="scientific">Pseudoalteromonas espejiana</name>
    <dbReference type="NCBI Taxonomy" id="28107"/>
    <lineage>
        <taxon>Bacteria</taxon>
        <taxon>Pseudomonadati</taxon>
        <taxon>Pseudomonadota</taxon>
        <taxon>Gammaproteobacteria</taxon>
        <taxon>Alteromonadales</taxon>
        <taxon>Pseudoalteromonadaceae</taxon>
        <taxon>Pseudoalteromonas</taxon>
    </lineage>
</organism>
<dbReference type="Pfam" id="PF04269">
    <property type="entry name" value="DUF440"/>
    <property type="match status" value="1"/>
</dbReference>
<dbReference type="RefSeq" id="WP_089348395.1">
    <property type="nucleotide sequence ID" value="NZ_BJUM01000035.1"/>
</dbReference>
<evidence type="ECO:0000313" key="2">
    <source>
        <dbReference type="Proteomes" id="UP000321419"/>
    </source>
</evidence>